<dbReference type="AlphaFoldDB" id="W6YK16"/>
<dbReference type="OrthoDB" id="10351494at2759"/>
<dbReference type="GeneID" id="19142231"/>
<proteinExistence type="predicted"/>
<name>W6YK16_COCC2</name>
<gene>
    <name evidence="1" type="ORF">COCCADRAFT_100801</name>
</gene>
<dbReference type="Proteomes" id="UP000053841">
    <property type="component" value="Unassembled WGS sequence"/>
</dbReference>
<dbReference type="KEGG" id="bze:COCCADRAFT_100801"/>
<dbReference type="RefSeq" id="XP_007714081.1">
    <property type="nucleotide sequence ID" value="XM_007715891.1"/>
</dbReference>
<evidence type="ECO:0000313" key="2">
    <source>
        <dbReference type="Proteomes" id="UP000053841"/>
    </source>
</evidence>
<keyword evidence="2" id="KW-1185">Reference proteome</keyword>
<accession>W6YK16</accession>
<protein>
    <submittedName>
        <fullName evidence="1">Uncharacterized protein</fullName>
    </submittedName>
</protein>
<evidence type="ECO:0000313" key="1">
    <source>
        <dbReference type="EMBL" id="EUC31631.1"/>
    </source>
</evidence>
<dbReference type="EMBL" id="KI964656">
    <property type="protein sequence ID" value="EUC31631.1"/>
    <property type="molecule type" value="Genomic_DNA"/>
</dbReference>
<sequence>MSASVSIPIGSFHPSLSNDVTICIQGIAPDIGGAELFSARFLYPASERSRVRRPYRSDYRRNSASNATSARRMHCGVTITWIPHMRMECSLPFVEPS</sequence>
<organism evidence="1 2">
    <name type="scientific">Cochliobolus carbonum (strain 26-R-13)</name>
    <name type="common">Maize leaf spot fungus</name>
    <name type="synonym">Bipolaris zeicola</name>
    <dbReference type="NCBI Taxonomy" id="930089"/>
    <lineage>
        <taxon>Eukaryota</taxon>
        <taxon>Fungi</taxon>
        <taxon>Dikarya</taxon>
        <taxon>Ascomycota</taxon>
        <taxon>Pezizomycotina</taxon>
        <taxon>Dothideomycetes</taxon>
        <taxon>Pleosporomycetidae</taxon>
        <taxon>Pleosporales</taxon>
        <taxon>Pleosporineae</taxon>
        <taxon>Pleosporaceae</taxon>
        <taxon>Bipolaris</taxon>
    </lineage>
</organism>
<reference evidence="1 2" key="1">
    <citation type="journal article" date="2013" name="PLoS Genet.">
        <title>Comparative genome structure, secondary metabolite, and effector coding capacity across Cochliobolus pathogens.</title>
        <authorList>
            <person name="Condon B.J."/>
            <person name="Leng Y."/>
            <person name="Wu D."/>
            <person name="Bushley K.E."/>
            <person name="Ohm R.A."/>
            <person name="Otillar R."/>
            <person name="Martin J."/>
            <person name="Schackwitz W."/>
            <person name="Grimwood J."/>
            <person name="MohdZainudin N."/>
            <person name="Xue C."/>
            <person name="Wang R."/>
            <person name="Manning V.A."/>
            <person name="Dhillon B."/>
            <person name="Tu Z.J."/>
            <person name="Steffenson B.J."/>
            <person name="Salamov A."/>
            <person name="Sun H."/>
            <person name="Lowry S."/>
            <person name="LaButti K."/>
            <person name="Han J."/>
            <person name="Copeland A."/>
            <person name="Lindquist E."/>
            <person name="Barry K."/>
            <person name="Schmutz J."/>
            <person name="Baker S.E."/>
            <person name="Ciuffetti L.M."/>
            <person name="Grigoriev I.V."/>
            <person name="Zhong S."/>
            <person name="Turgeon B.G."/>
        </authorList>
    </citation>
    <scope>NUCLEOTIDE SEQUENCE [LARGE SCALE GENOMIC DNA]</scope>
    <source>
        <strain evidence="1 2">26-R-13</strain>
    </source>
</reference>
<dbReference type="HOGENOM" id="CLU_183170_0_0_1"/>